<evidence type="ECO:0008006" key="3">
    <source>
        <dbReference type="Google" id="ProtNLM"/>
    </source>
</evidence>
<reference evidence="1 2" key="1">
    <citation type="submission" date="2019-01" db="EMBL/GenBank/DDBJ databases">
        <title>Sequencing of cultivated peanut Arachis hypogaea provides insights into genome evolution and oil improvement.</title>
        <authorList>
            <person name="Chen X."/>
        </authorList>
    </citation>
    <scope>NUCLEOTIDE SEQUENCE [LARGE SCALE GENOMIC DNA]</scope>
    <source>
        <strain evidence="2">cv. Fuhuasheng</strain>
        <tissue evidence="1">Leaves</tissue>
    </source>
</reference>
<dbReference type="Proteomes" id="UP000289738">
    <property type="component" value="Unassembled WGS sequence"/>
</dbReference>
<dbReference type="EMBL" id="SDMP01000022">
    <property type="protein sequence ID" value="RYQ79615.1"/>
    <property type="molecule type" value="Genomic_DNA"/>
</dbReference>
<dbReference type="PANTHER" id="PTHR45786:SF66">
    <property type="entry name" value="HOOK MOTIF PROTEIN, PUTATIVE-RELATED"/>
    <property type="match status" value="1"/>
</dbReference>
<sequence>MNSTRGPPTFVISGKNYHLMGSLLPSEDKSAKFSQLYVVDTHNEIQNCMSIISESNAIHEDIVTNLKNMLDEHNILVKSFRMVRKSIGFESRCDVKSRLLGKRGKDDRRYNLPSANEVAALIVGDFDINKIDRDIVIETQMVYTIVFQKCGLPHAHILIFLHWEDKYPMGKDIDQIISAEIPNKDKDLEYFEAIAQHMMHGPCVAARKNSPYMENGKCIRHFPKKFVDVTMVDKDGYPVYRRRDDGKTINKSGIELDNRYVS</sequence>
<protein>
    <recommendedName>
        <fullName evidence="3">Helitron helicase-like domain-containing protein</fullName>
    </recommendedName>
</protein>
<dbReference type="STRING" id="3818.A0A444WQC0"/>
<proteinExistence type="predicted"/>
<accession>A0A444WQC0</accession>
<comment type="caution">
    <text evidence="1">The sequence shown here is derived from an EMBL/GenBank/DDBJ whole genome shotgun (WGS) entry which is preliminary data.</text>
</comment>
<dbReference type="PANTHER" id="PTHR45786">
    <property type="entry name" value="DNA BINDING PROTEIN-LIKE"/>
    <property type="match status" value="1"/>
</dbReference>
<evidence type="ECO:0000313" key="1">
    <source>
        <dbReference type="EMBL" id="RYQ79615.1"/>
    </source>
</evidence>
<gene>
    <name evidence="1" type="ORF">Ahy_Scaffold2g107541</name>
</gene>
<evidence type="ECO:0000313" key="2">
    <source>
        <dbReference type="Proteomes" id="UP000289738"/>
    </source>
</evidence>
<keyword evidence="2" id="KW-1185">Reference proteome</keyword>
<name>A0A444WQC0_ARAHY</name>
<dbReference type="AlphaFoldDB" id="A0A444WQC0"/>
<organism evidence="1 2">
    <name type="scientific">Arachis hypogaea</name>
    <name type="common">Peanut</name>
    <dbReference type="NCBI Taxonomy" id="3818"/>
    <lineage>
        <taxon>Eukaryota</taxon>
        <taxon>Viridiplantae</taxon>
        <taxon>Streptophyta</taxon>
        <taxon>Embryophyta</taxon>
        <taxon>Tracheophyta</taxon>
        <taxon>Spermatophyta</taxon>
        <taxon>Magnoliopsida</taxon>
        <taxon>eudicotyledons</taxon>
        <taxon>Gunneridae</taxon>
        <taxon>Pentapetalae</taxon>
        <taxon>rosids</taxon>
        <taxon>fabids</taxon>
        <taxon>Fabales</taxon>
        <taxon>Fabaceae</taxon>
        <taxon>Papilionoideae</taxon>
        <taxon>50 kb inversion clade</taxon>
        <taxon>dalbergioids sensu lato</taxon>
        <taxon>Dalbergieae</taxon>
        <taxon>Pterocarpus clade</taxon>
        <taxon>Arachis</taxon>
    </lineage>
</organism>